<dbReference type="OrthoDB" id="10053431at2759"/>
<dbReference type="AlphaFoldDB" id="A0A3M2S6L9"/>
<sequence length="223" mass="25885">MGSAETLQYWNYNIPEDERTDRCPDFLRNLSAKDVGILSTPDSDFHVLSWDEVRKIVQSNRLEVFKRVPSALRRYKAFVFYLKKKHGSVANFILNQRLGWSAPVAPRGAPFEFEDDYKILHNDAPYGIDPRIVHLVVWTKFDLVEDPATGDLADGARQEIDDFVTTTFRMNVPNEHVMWFKNWRALQSVNAVRHFHVMLFDPDPEFIRAVTKGDVPRCGLKME</sequence>
<dbReference type="GO" id="GO:0006044">
    <property type="term" value="P:N-acetylglucosamine metabolic process"/>
    <property type="evidence" value="ECO:0007669"/>
    <property type="project" value="TreeGrafter"/>
</dbReference>
<dbReference type="PANTHER" id="PTHR35020:SF4">
    <property type="entry name" value="N-ACETYLGLUCOSAMINE-INDUCED PROTEIN 1"/>
    <property type="match status" value="1"/>
</dbReference>
<name>A0A3M2S6L9_9HYPO</name>
<evidence type="ECO:0008006" key="3">
    <source>
        <dbReference type="Google" id="ProtNLM"/>
    </source>
</evidence>
<dbReference type="PANTHER" id="PTHR35020">
    <property type="entry name" value="N-ACETYLGLUCOSAMINE-INDUCED PROTEIN 1"/>
    <property type="match status" value="1"/>
</dbReference>
<evidence type="ECO:0000313" key="1">
    <source>
        <dbReference type="EMBL" id="RMJ13203.1"/>
    </source>
</evidence>
<organism evidence="1 2">
    <name type="scientific">Fusarium kuroshium</name>
    <dbReference type="NCBI Taxonomy" id="2010991"/>
    <lineage>
        <taxon>Eukaryota</taxon>
        <taxon>Fungi</taxon>
        <taxon>Dikarya</taxon>
        <taxon>Ascomycota</taxon>
        <taxon>Pezizomycotina</taxon>
        <taxon>Sordariomycetes</taxon>
        <taxon>Hypocreomycetidae</taxon>
        <taxon>Hypocreales</taxon>
        <taxon>Nectriaceae</taxon>
        <taxon>Fusarium</taxon>
        <taxon>Fusarium solani species complex</taxon>
    </lineage>
</organism>
<keyword evidence="2" id="KW-1185">Reference proteome</keyword>
<dbReference type="Pfam" id="PF12239">
    <property type="entry name" value="DUF3605"/>
    <property type="match status" value="1"/>
</dbReference>
<dbReference type="Proteomes" id="UP000277212">
    <property type="component" value="Unassembled WGS sequence"/>
</dbReference>
<protein>
    <recommendedName>
        <fullName evidence="3">N-acetylglucosamine-induced protein 1</fullName>
    </recommendedName>
</protein>
<dbReference type="STRING" id="2010991.A0A3M2S6L9"/>
<dbReference type="EMBL" id="NKUJ01000114">
    <property type="protein sequence ID" value="RMJ13203.1"/>
    <property type="molecule type" value="Genomic_DNA"/>
</dbReference>
<reference evidence="1 2" key="1">
    <citation type="submission" date="2017-06" db="EMBL/GenBank/DDBJ databases">
        <title>Comparative genomic analysis of Ambrosia Fusariam Clade fungi.</title>
        <authorList>
            <person name="Stajich J.E."/>
            <person name="Carrillo J."/>
            <person name="Kijimoto T."/>
            <person name="Eskalen A."/>
            <person name="O'Donnell K."/>
            <person name="Kasson M."/>
        </authorList>
    </citation>
    <scope>NUCLEOTIDE SEQUENCE [LARGE SCALE GENOMIC DNA]</scope>
    <source>
        <strain evidence="1">UCR3666</strain>
    </source>
</reference>
<comment type="caution">
    <text evidence="1">The sequence shown here is derived from an EMBL/GenBank/DDBJ whole genome shotgun (WGS) entry which is preliminary data.</text>
</comment>
<gene>
    <name evidence="1" type="ORF">CDV36_007149</name>
</gene>
<evidence type="ECO:0000313" key="2">
    <source>
        <dbReference type="Proteomes" id="UP000277212"/>
    </source>
</evidence>
<dbReference type="GO" id="GO:0005737">
    <property type="term" value="C:cytoplasm"/>
    <property type="evidence" value="ECO:0007669"/>
    <property type="project" value="TreeGrafter"/>
</dbReference>
<dbReference type="InterPro" id="IPR022036">
    <property type="entry name" value="DUF3605"/>
</dbReference>
<proteinExistence type="predicted"/>
<accession>A0A3M2S6L9</accession>